<gene>
    <name evidence="2" type="ORF">HAKA00212_LOCUS17443</name>
</gene>
<accession>A0A7S4DAU4</accession>
<protein>
    <submittedName>
        <fullName evidence="2">Uncharacterized protein</fullName>
    </submittedName>
</protein>
<organism evidence="2">
    <name type="scientific">Heterosigma akashiwo</name>
    <name type="common">Chromophytic alga</name>
    <name type="synonym">Heterosigma carterae</name>
    <dbReference type="NCBI Taxonomy" id="2829"/>
    <lineage>
        <taxon>Eukaryota</taxon>
        <taxon>Sar</taxon>
        <taxon>Stramenopiles</taxon>
        <taxon>Ochrophyta</taxon>
        <taxon>Raphidophyceae</taxon>
        <taxon>Chattonellales</taxon>
        <taxon>Chattonellaceae</taxon>
        <taxon>Heterosigma</taxon>
    </lineage>
</organism>
<feature type="region of interest" description="Disordered" evidence="1">
    <location>
        <begin position="67"/>
        <end position="93"/>
    </location>
</feature>
<evidence type="ECO:0000313" key="2">
    <source>
        <dbReference type="EMBL" id="CAE0638659.1"/>
    </source>
</evidence>
<evidence type="ECO:0000256" key="1">
    <source>
        <dbReference type="SAM" id="MobiDB-lite"/>
    </source>
</evidence>
<dbReference type="AlphaFoldDB" id="A0A7S4DAU4"/>
<proteinExistence type="predicted"/>
<dbReference type="EMBL" id="HBIU01038093">
    <property type="protein sequence ID" value="CAE0638659.1"/>
    <property type="molecule type" value="Transcribed_RNA"/>
</dbReference>
<reference evidence="2" key="1">
    <citation type="submission" date="2021-01" db="EMBL/GenBank/DDBJ databases">
        <authorList>
            <person name="Corre E."/>
            <person name="Pelletier E."/>
            <person name="Niang G."/>
            <person name="Scheremetjew M."/>
            <person name="Finn R."/>
            <person name="Kale V."/>
            <person name="Holt S."/>
            <person name="Cochrane G."/>
            <person name="Meng A."/>
            <person name="Brown T."/>
            <person name="Cohen L."/>
        </authorList>
    </citation>
    <scope>NUCLEOTIDE SEQUENCE</scope>
    <source>
        <strain evidence="2">CCMP3107</strain>
    </source>
</reference>
<feature type="compositionally biased region" description="Basic and acidic residues" evidence="1">
    <location>
        <begin position="10"/>
        <end position="20"/>
    </location>
</feature>
<name>A0A7S4DAU4_HETAK</name>
<sequence>MLGEGAARLKKSEPLVREGEGCGGGHQPRGGRRGSLRESLWWEEGQRGGGRDSLWWWWERGQAVGAAGHKKGGRVSKVGDGGRGGRLRRGPPAARWEKGGLWWERGQPAAGATSREVGKRAACLW</sequence>
<feature type="region of interest" description="Disordered" evidence="1">
    <location>
        <begin position="1"/>
        <end position="49"/>
    </location>
</feature>